<evidence type="ECO:0000256" key="8">
    <source>
        <dbReference type="SAM" id="MobiDB-lite"/>
    </source>
</evidence>
<evidence type="ECO:0000256" key="6">
    <source>
        <dbReference type="ARBA" id="ARBA00022747"/>
    </source>
</evidence>
<evidence type="ECO:0000313" key="12">
    <source>
        <dbReference type="Proteomes" id="UP000181976"/>
    </source>
</evidence>
<keyword evidence="3" id="KW-0489">Methyltransferase</keyword>
<evidence type="ECO:0000259" key="10">
    <source>
        <dbReference type="Pfam" id="PF12161"/>
    </source>
</evidence>
<accession>A0A1I2B6T6</accession>
<dbReference type="GO" id="GO:0008170">
    <property type="term" value="F:N-methyltransferase activity"/>
    <property type="evidence" value="ECO:0007669"/>
    <property type="project" value="InterPro"/>
</dbReference>
<feature type="region of interest" description="Disordered" evidence="8">
    <location>
        <begin position="503"/>
        <end position="523"/>
    </location>
</feature>
<evidence type="ECO:0000256" key="3">
    <source>
        <dbReference type="ARBA" id="ARBA00022603"/>
    </source>
</evidence>
<dbReference type="Proteomes" id="UP000181976">
    <property type="component" value="Unassembled WGS sequence"/>
</dbReference>
<dbReference type="OrthoDB" id="9814572at2"/>
<protein>
    <recommendedName>
        <fullName evidence="2">site-specific DNA-methyltransferase (adenine-specific)</fullName>
        <ecNumber evidence="2">2.1.1.72</ecNumber>
    </recommendedName>
</protein>
<dbReference type="GO" id="GO:0003677">
    <property type="term" value="F:DNA binding"/>
    <property type="evidence" value="ECO:0007669"/>
    <property type="project" value="InterPro"/>
</dbReference>
<dbReference type="STRING" id="385682.SAMN05444380_11288"/>
<comment type="catalytic activity">
    <reaction evidence="7">
        <text>a 2'-deoxyadenosine in DNA + S-adenosyl-L-methionine = an N(6)-methyl-2'-deoxyadenosine in DNA + S-adenosyl-L-homocysteine + H(+)</text>
        <dbReference type="Rhea" id="RHEA:15197"/>
        <dbReference type="Rhea" id="RHEA-COMP:12418"/>
        <dbReference type="Rhea" id="RHEA-COMP:12419"/>
        <dbReference type="ChEBI" id="CHEBI:15378"/>
        <dbReference type="ChEBI" id="CHEBI:57856"/>
        <dbReference type="ChEBI" id="CHEBI:59789"/>
        <dbReference type="ChEBI" id="CHEBI:90615"/>
        <dbReference type="ChEBI" id="CHEBI:90616"/>
        <dbReference type="EC" id="2.1.1.72"/>
    </reaction>
</comment>
<evidence type="ECO:0000256" key="4">
    <source>
        <dbReference type="ARBA" id="ARBA00022679"/>
    </source>
</evidence>
<keyword evidence="4" id="KW-0808">Transferase</keyword>
<dbReference type="InterPro" id="IPR029063">
    <property type="entry name" value="SAM-dependent_MTases_sf"/>
</dbReference>
<dbReference type="InterPro" id="IPR003356">
    <property type="entry name" value="DNA_methylase_A-5"/>
</dbReference>
<feature type="domain" description="DNA methylase adenine-specific" evidence="9">
    <location>
        <begin position="161"/>
        <end position="472"/>
    </location>
</feature>
<dbReference type="SUPFAM" id="SSF53335">
    <property type="entry name" value="S-adenosyl-L-methionine-dependent methyltransferases"/>
    <property type="match status" value="1"/>
</dbReference>
<dbReference type="AlphaFoldDB" id="A0A1I2B6T6"/>
<keyword evidence="12" id="KW-1185">Reference proteome</keyword>
<dbReference type="InParanoid" id="A0A1I2B6T6"/>
<evidence type="ECO:0000259" key="9">
    <source>
        <dbReference type="Pfam" id="PF02384"/>
    </source>
</evidence>
<evidence type="ECO:0000313" key="11">
    <source>
        <dbReference type="EMBL" id="SFE50860.1"/>
    </source>
</evidence>
<dbReference type="GO" id="GO:0009007">
    <property type="term" value="F:site-specific DNA-methyltransferase (adenine-specific) activity"/>
    <property type="evidence" value="ECO:0007669"/>
    <property type="project" value="UniProtKB-EC"/>
</dbReference>
<evidence type="ECO:0000256" key="2">
    <source>
        <dbReference type="ARBA" id="ARBA00011900"/>
    </source>
</evidence>
<name>A0A1I2B6T6_9BACT</name>
<comment type="similarity">
    <text evidence="1">Belongs to the N(4)/N(6)-methyltransferase family.</text>
</comment>
<feature type="compositionally biased region" description="Basic and acidic residues" evidence="8">
    <location>
        <begin position="509"/>
        <end position="523"/>
    </location>
</feature>
<keyword evidence="5" id="KW-0949">S-adenosyl-L-methionine</keyword>
<feature type="domain" description="N6 adenine-specific DNA methyltransferase N-terminal" evidence="10">
    <location>
        <begin position="16"/>
        <end position="149"/>
    </location>
</feature>
<dbReference type="RefSeq" id="WP_010527989.1">
    <property type="nucleotide sequence ID" value="NZ_AFSL01000066.1"/>
</dbReference>
<proteinExistence type="inferred from homology"/>
<dbReference type="InterPro" id="IPR051537">
    <property type="entry name" value="DNA_Adenine_Mtase"/>
</dbReference>
<evidence type="ECO:0000256" key="7">
    <source>
        <dbReference type="ARBA" id="ARBA00047942"/>
    </source>
</evidence>
<dbReference type="eggNOG" id="COG0286">
    <property type="taxonomic scope" value="Bacteria"/>
</dbReference>
<organism evidence="11 12">
    <name type="scientific">Thermophagus xiamenensis</name>
    <dbReference type="NCBI Taxonomy" id="385682"/>
    <lineage>
        <taxon>Bacteria</taxon>
        <taxon>Pseudomonadati</taxon>
        <taxon>Bacteroidota</taxon>
        <taxon>Bacteroidia</taxon>
        <taxon>Marinilabiliales</taxon>
        <taxon>Marinilabiliaceae</taxon>
        <taxon>Thermophagus</taxon>
    </lineage>
</organism>
<dbReference type="PRINTS" id="PR00507">
    <property type="entry name" value="N12N6MTFRASE"/>
</dbReference>
<sequence length="597" mass="68484">MSNEVNNNNSKVEVGFIWQITNDVLWNAFKKNEIGDVLLPFVVIRRLDCILEAVNEKVRKAYNDFHDKVAEDKLDPILRKAAGGLKFYNTSKHTLISLKDDPQNIEINFNNYLNGFNPDVREILDYFQFDKIVARLIKNKLLYEMIDAICKVNLNTDKIDNHGMGYIFEELIRISNEQSNETAGEHFTPRDVIALMNAIIFAPEKEELSQPGIIRTIYDPACGTGGMLNLGKKYIKEVLLADSPNKPTIKTYGQEINEQSFAIAKSEALITGEDANNIKHGNSFSEDQFVGKHFHYMMANPPYGVSWKKDQKFIQNEALNPAGRFYAGLPRTSDGQLLFVQHMISKMERDGSRIGVVTNGSPLFTGDAGSGESEIRKWIIENDWLECIIALPKDLFYNTGINTYIWFITNKKRPKRKGKVQLINAAAHIEKGTNGSKKVEYIFANPMKKSLGNKRNIIEEQFIAKIAEIYNNFEEGEYCKIFDNDHFGYYQLTIEQPLLDENGNIVTNKKGEPKPDPKKRDKEKVPLTADIEEYFEKEVKPHVPDAWIDFDKTRIGYEINFTRYFYKYKDLESSETIKAEIAELEQEISKLLKELLS</sequence>
<dbReference type="EC" id="2.1.1.72" evidence="2"/>
<dbReference type="GO" id="GO:0009307">
    <property type="term" value="P:DNA restriction-modification system"/>
    <property type="evidence" value="ECO:0007669"/>
    <property type="project" value="UniProtKB-KW"/>
</dbReference>
<dbReference type="EMBL" id="FONA01000012">
    <property type="protein sequence ID" value="SFE50860.1"/>
    <property type="molecule type" value="Genomic_DNA"/>
</dbReference>
<dbReference type="PANTHER" id="PTHR42933">
    <property type="entry name" value="SLR6095 PROTEIN"/>
    <property type="match status" value="1"/>
</dbReference>
<dbReference type="CDD" id="cd02440">
    <property type="entry name" value="AdoMet_MTases"/>
    <property type="match status" value="1"/>
</dbReference>
<dbReference type="Pfam" id="PF12161">
    <property type="entry name" value="HsdM_N"/>
    <property type="match status" value="1"/>
</dbReference>
<evidence type="ECO:0000256" key="1">
    <source>
        <dbReference type="ARBA" id="ARBA00006594"/>
    </source>
</evidence>
<dbReference type="InterPro" id="IPR022749">
    <property type="entry name" value="D12N6_MeTrfase_N"/>
</dbReference>
<dbReference type="GO" id="GO:0032259">
    <property type="term" value="P:methylation"/>
    <property type="evidence" value="ECO:0007669"/>
    <property type="project" value="UniProtKB-KW"/>
</dbReference>
<gene>
    <name evidence="11" type="ORF">SAMN05444380_11288</name>
</gene>
<evidence type="ECO:0000256" key="5">
    <source>
        <dbReference type="ARBA" id="ARBA00022691"/>
    </source>
</evidence>
<keyword evidence="6" id="KW-0680">Restriction system</keyword>
<dbReference type="Gene3D" id="3.40.50.150">
    <property type="entry name" value="Vaccinia Virus protein VP39"/>
    <property type="match status" value="1"/>
</dbReference>
<dbReference type="Pfam" id="PF02384">
    <property type="entry name" value="N6_Mtase"/>
    <property type="match status" value="1"/>
</dbReference>
<dbReference type="PANTHER" id="PTHR42933:SF3">
    <property type="entry name" value="TYPE I RESTRICTION ENZYME MJAVIII METHYLASE SUBUNIT"/>
    <property type="match status" value="1"/>
</dbReference>
<reference evidence="11 12" key="1">
    <citation type="submission" date="2016-10" db="EMBL/GenBank/DDBJ databases">
        <authorList>
            <person name="de Groot N.N."/>
        </authorList>
    </citation>
    <scope>NUCLEOTIDE SEQUENCE [LARGE SCALE GENOMIC DNA]</scope>
    <source>
        <strain evidence="11 12">DSM 19012</strain>
    </source>
</reference>